<evidence type="ECO:0000313" key="4">
    <source>
        <dbReference type="EMBL" id="MCG4609942.1"/>
    </source>
</evidence>
<protein>
    <submittedName>
        <fullName evidence="4">Glycosyltransferase</fullName>
    </submittedName>
</protein>
<dbReference type="InterPro" id="IPR001173">
    <property type="entry name" value="Glyco_trans_2-like"/>
</dbReference>
<keyword evidence="5" id="KW-1185">Reference proteome</keyword>
<gene>
    <name evidence="4" type="ORF">L0P57_03175</name>
</gene>
<dbReference type="SUPFAM" id="SSF53448">
    <property type="entry name" value="Nucleotide-diphospho-sugar transferases"/>
    <property type="match status" value="1"/>
</dbReference>
<evidence type="ECO:0000256" key="2">
    <source>
        <dbReference type="ARBA" id="ARBA00022679"/>
    </source>
</evidence>
<evidence type="ECO:0000313" key="5">
    <source>
        <dbReference type="Proteomes" id="UP001298681"/>
    </source>
</evidence>
<keyword evidence="2" id="KW-0808">Transferase</keyword>
<dbReference type="RefSeq" id="WP_237966415.1">
    <property type="nucleotide sequence ID" value="NZ_JAKNHQ010000003.1"/>
</dbReference>
<dbReference type="InterPro" id="IPR029044">
    <property type="entry name" value="Nucleotide-diphossugar_trans"/>
</dbReference>
<dbReference type="Gene3D" id="3.90.550.10">
    <property type="entry name" value="Spore Coat Polysaccharide Biosynthesis Protein SpsA, Chain A"/>
    <property type="match status" value="1"/>
</dbReference>
<sequence>MSIIVPIYNMEAFVASGVQCLKEQTYPNIELILIDDGSTDGSGAACKREAGRDNRIRVYHTANRGAGPARNLGMDLARGDYFHFFDIDDYLVPNAISLLVKAAEETGADLVSGGFAVDDHNKNQRVIPKADHLYRTGEQVRNDFYPHMFMFGEQGIFQSACFKLFRAETVRKHGVRFPDLRRNQDEVFLAEYAAVMKDVYFIPDILYRYFANDHARLFQKVTYDYFPIIQRSSRRIIELVLGWNPENQRVREKLLQDYYYKTFQSIWFLFNPHGKRSHRQRYARMKEIVQAFLDDLPTRDFGETSAVYRYMCKKQYGRLYLRMWYFTWKHRND</sequence>
<reference evidence="4 5" key="1">
    <citation type="submission" date="2022-01" db="EMBL/GenBank/DDBJ databases">
        <title>Collection of gut derived symbiotic bacterial strains cultured from healthy donors.</title>
        <authorList>
            <person name="Lin H."/>
            <person name="Kohout C."/>
            <person name="Waligurski E."/>
            <person name="Pamer E.G."/>
        </authorList>
    </citation>
    <scope>NUCLEOTIDE SEQUENCE [LARGE SCALE GENOMIC DNA]</scope>
    <source>
        <strain evidence="4 5">DFI.7.58</strain>
    </source>
</reference>
<proteinExistence type="predicted"/>
<dbReference type="Proteomes" id="UP001298681">
    <property type="component" value="Unassembled WGS sequence"/>
</dbReference>
<keyword evidence="1" id="KW-0328">Glycosyltransferase</keyword>
<dbReference type="EMBL" id="JAKNHQ010000003">
    <property type="protein sequence ID" value="MCG4609942.1"/>
    <property type="molecule type" value="Genomic_DNA"/>
</dbReference>
<evidence type="ECO:0000259" key="3">
    <source>
        <dbReference type="Pfam" id="PF00535"/>
    </source>
</evidence>
<name>A0ABS9MGK7_9FIRM</name>
<dbReference type="PANTHER" id="PTHR22916:SF51">
    <property type="entry name" value="GLYCOSYLTRANSFERASE EPSH-RELATED"/>
    <property type="match status" value="1"/>
</dbReference>
<dbReference type="CDD" id="cd00761">
    <property type="entry name" value="Glyco_tranf_GTA_type"/>
    <property type="match status" value="1"/>
</dbReference>
<feature type="domain" description="Glycosyltransferase 2-like" evidence="3">
    <location>
        <begin position="2"/>
        <end position="172"/>
    </location>
</feature>
<evidence type="ECO:0000256" key="1">
    <source>
        <dbReference type="ARBA" id="ARBA00022676"/>
    </source>
</evidence>
<comment type="caution">
    <text evidence="4">The sequence shown here is derived from an EMBL/GenBank/DDBJ whole genome shotgun (WGS) entry which is preliminary data.</text>
</comment>
<dbReference type="PANTHER" id="PTHR22916">
    <property type="entry name" value="GLYCOSYLTRANSFERASE"/>
    <property type="match status" value="1"/>
</dbReference>
<dbReference type="Pfam" id="PF00535">
    <property type="entry name" value="Glycos_transf_2"/>
    <property type="match status" value="1"/>
</dbReference>
<accession>A0ABS9MGK7</accession>
<organism evidence="4 5">
    <name type="scientific">Anaeromassilibacillus senegalensis</name>
    <dbReference type="NCBI Taxonomy" id="1673717"/>
    <lineage>
        <taxon>Bacteria</taxon>
        <taxon>Bacillati</taxon>
        <taxon>Bacillota</taxon>
        <taxon>Clostridia</taxon>
        <taxon>Eubacteriales</taxon>
        <taxon>Acutalibacteraceae</taxon>
        <taxon>Anaeromassilibacillus</taxon>
    </lineage>
</organism>